<keyword evidence="10" id="KW-1185">Reference proteome</keyword>
<dbReference type="PANTHER" id="PTHR43133:SF52">
    <property type="entry name" value="ECF RNA POLYMERASE SIGMA FACTOR SIGL"/>
    <property type="match status" value="1"/>
</dbReference>
<name>A0A3G9IJW6_9ACTN</name>
<organism evidence="9 10">
    <name type="scientific">Nocardioides baekrokdamisoli</name>
    <dbReference type="NCBI Taxonomy" id="1804624"/>
    <lineage>
        <taxon>Bacteria</taxon>
        <taxon>Bacillati</taxon>
        <taxon>Actinomycetota</taxon>
        <taxon>Actinomycetes</taxon>
        <taxon>Propionibacteriales</taxon>
        <taxon>Nocardioidaceae</taxon>
        <taxon>Nocardioides</taxon>
    </lineage>
</organism>
<protein>
    <recommendedName>
        <fullName evidence="6">RNA polymerase sigma factor</fullName>
    </recommendedName>
</protein>
<dbReference type="InterPro" id="IPR013324">
    <property type="entry name" value="RNA_pol_sigma_r3/r4-like"/>
</dbReference>
<dbReference type="KEGG" id="nbe:Back2_28730"/>
<evidence type="ECO:0000256" key="6">
    <source>
        <dbReference type="RuleBase" id="RU000716"/>
    </source>
</evidence>
<dbReference type="EMBL" id="AP019307">
    <property type="protein sequence ID" value="BBH18586.1"/>
    <property type="molecule type" value="Genomic_DNA"/>
</dbReference>
<dbReference type="InterPro" id="IPR039425">
    <property type="entry name" value="RNA_pol_sigma-70-like"/>
</dbReference>
<dbReference type="Gene3D" id="1.10.1740.10">
    <property type="match status" value="1"/>
</dbReference>
<dbReference type="InterPro" id="IPR007627">
    <property type="entry name" value="RNA_pol_sigma70_r2"/>
</dbReference>
<evidence type="ECO:0000313" key="10">
    <source>
        <dbReference type="Proteomes" id="UP000271573"/>
    </source>
</evidence>
<dbReference type="InterPro" id="IPR013325">
    <property type="entry name" value="RNA_pol_sigma_r2"/>
</dbReference>
<dbReference type="Proteomes" id="UP000271573">
    <property type="component" value="Chromosome"/>
</dbReference>
<comment type="similarity">
    <text evidence="1 6">Belongs to the sigma-70 factor family. ECF subfamily.</text>
</comment>
<keyword evidence="3 6" id="KW-0731">Sigma factor</keyword>
<dbReference type="SUPFAM" id="SSF88946">
    <property type="entry name" value="Sigma2 domain of RNA polymerase sigma factors"/>
    <property type="match status" value="1"/>
</dbReference>
<dbReference type="InterPro" id="IPR007630">
    <property type="entry name" value="RNA_pol_sigma70_r4"/>
</dbReference>
<reference evidence="9 10" key="1">
    <citation type="submission" date="2018-11" db="EMBL/GenBank/DDBJ databases">
        <title>Complete genome sequence of Nocardioides baekrokdamisoli strain KCTC 39748.</title>
        <authorList>
            <person name="Kang S.W."/>
            <person name="Lee K.C."/>
            <person name="Kim K.K."/>
            <person name="Kim J.S."/>
            <person name="Kim D.S."/>
            <person name="Ko S.H."/>
            <person name="Yang S.H."/>
            <person name="Shin Y.K."/>
            <person name="Lee J.S."/>
        </authorList>
    </citation>
    <scope>NUCLEOTIDE SEQUENCE [LARGE SCALE GENOMIC DNA]</scope>
    <source>
        <strain evidence="9 10">KCTC 39748</strain>
    </source>
</reference>
<dbReference type="NCBIfam" id="TIGR02937">
    <property type="entry name" value="sigma70-ECF"/>
    <property type="match status" value="1"/>
</dbReference>
<dbReference type="Gene3D" id="1.10.10.10">
    <property type="entry name" value="Winged helix-like DNA-binding domain superfamily/Winged helix DNA-binding domain"/>
    <property type="match status" value="1"/>
</dbReference>
<dbReference type="SUPFAM" id="SSF88659">
    <property type="entry name" value="Sigma3 and sigma4 domains of RNA polymerase sigma factors"/>
    <property type="match status" value="1"/>
</dbReference>
<evidence type="ECO:0000256" key="1">
    <source>
        <dbReference type="ARBA" id="ARBA00010641"/>
    </source>
</evidence>
<evidence type="ECO:0000256" key="3">
    <source>
        <dbReference type="ARBA" id="ARBA00023082"/>
    </source>
</evidence>
<keyword evidence="4 6" id="KW-0238">DNA-binding</keyword>
<feature type="domain" description="RNA polymerase sigma-70 region 2" evidence="7">
    <location>
        <begin position="17"/>
        <end position="86"/>
    </location>
</feature>
<gene>
    <name evidence="9" type="primary">rpoE_3</name>
    <name evidence="9" type="ORF">Back2_28730</name>
</gene>
<dbReference type="InterPro" id="IPR000838">
    <property type="entry name" value="RNA_pol_sigma70_ECF_CS"/>
</dbReference>
<dbReference type="GO" id="GO:0003677">
    <property type="term" value="F:DNA binding"/>
    <property type="evidence" value="ECO:0007669"/>
    <property type="project" value="UniProtKB-KW"/>
</dbReference>
<dbReference type="PROSITE" id="PS01063">
    <property type="entry name" value="SIGMA70_ECF"/>
    <property type="match status" value="1"/>
</dbReference>
<dbReference type="PANTHER" id="PTHR43133">
    <property type="entry name" value="RNA POLYMERASE ECF-TYPE SIGMA FACTO"/>
    <property type="match status" value="1"/>
</dbReference>
<dbReference type="InterPro" id="IPR014284">
    <property type="entry name" value="RNA_pol_sigma-70_dom"/>
</dbReference>
<dbReference type="OrthoDB" id="9811152at2"/>
<evidence type="ECO:0000259" key="7">
    <source>
        <dbReference type="Pfam" id="PF04542"/>
    </source>
</evidence>
<dbReference type="InterPro" id="IPR036388">
    <property type="entry name" value="WH-like_DNA-bd_sf"/>
</dbReference>
<dbReference type="RefSeq" id="WP_125569869.1">
    <property type="nucleotide sequence ID" value="NZ_AP019307.1"/>
</dbReference>
<evidence type="ECO:0000256" key="2">
    <source>
        <dbReference type="ARBA" id="ARBA00023015"/>
    </source>
</evidence>
<sequence length="173" mass="19436">MPLGPASDGDRLLRTLHDEHGAALWRYALSLTGGDAAQAQDVVQETLLRAWRNPNAFEPERGSARAWLYTVARRIVIDDHRSARRRHESVTDHVPEPRTEDAVDQIVDREVLRQALSRLTPEHREVLRQCYYRGRSVAEAAEALSISPGTVKSRTHYAIRALRAALQELGGAE</sequence>
<dbReference type="Pfam" id="PF04542">
    <property type="entry name" value="Sigma70_r2"/>
    <property type="match status" value="1"/>
</dbReference>
<feature type="domain" description="RNA polymerase sigma-70 region 4" evidence="8">
    <location>
        <begin position="115"/>
        <end position="164"/>
    </location>
</feature>
<dbReference type="NCBIfam" id="NF007227">
    <property type="entry name" value="PRK09645.1"/>
    <property type="match status" value="1"/>
</dbReference>
<dbReference type="CDD" id="cd06171">
    <property type="entry name" value="Sigma70_r4"/>
    <property type="match status" value="1"/>
</dbReference>
<evidence type="ECO:0000256" key="4">
    <source>
        <dbReference type="ARBA" id="ARBA00023125"/>
    </source>
</evidence>
<dbReference type="AlphaFoldDB" id="A0A3G9IJW6"/>
<dbReference type="GO" id="GO:0016987">
    <property type="term" value="F:sigma factor activity"/>
    <property type="evidence" value="ECO:0007669"/>
    <property type="project" value="UniProtKB-KW"/>
</dbReference>
<keyword evidence="2 6" id="KW-0805">Transcription regulation</keyword>
<evidence type="ECO:0000259" key="8">
    <source>
        <dbReference type="Pfam" id="PF04545"/>
    </source>
</evidence>
<evidence type="ECO:0000313" key="9">
    <source>
        <dbReference type="EMBL" id="BBH18586.1"/>
    </source>
</evidence>
<proteinExistence type="inferred from homology"/>
<accession>A0A3G9IJW6</accession>
<dbReference type="GO" id="GO:0006352">
    <property type="term" value="P:DNA-templated transcription initiation"/>
    <property type="evidence" value="ECO:0007669"/>
    <property type="project" value="InterPro"/>
</dbReference>
<evidence type="ECO:0000256" key="5">
    <source>
        <dbReference type="ARBA" id="ARBA00023163"/>
    </source>
</evidence>
<keyword evidence="5 6" id="KW-0804">Transcription</keyword>
<dbReference type="Pfam" id="PF04545">
    <property type="entry name" value="Sigma70_r4"/>
    <property type="match status" value="1"/>
</dbReference>